<dbReference type="InterPro" id="IPR002213">
    <property type="entry name" value="UDP_glucos_trans"/>
</dbReference>
<feature type="chain" id="PRO_5035337809" description="UDP-glucuronosyltransferase" evidence="5">
    <location>
        <begin position="18"/>
        <end position="421"/>
    </location>
</feature>
<evidence type="ECO:0000256" key="5">
    <source>
        <dbReference type="RuleBase" id="RU362059"/>
    </source>
</evidence>
<comment type="caution">
    <text evidence="6">The sequence shown here is derived from an EMBL/GenBank/DDBJ whole genome shotgun (WGS) entry which is preliminary data.</text>
</comment>
<name>A0A8J6HLT9_TENMO</name>
<dbReference type="EMBL" id="JABDTM020020941">
    <property type="protein sequence ID" value="KAH0816782.1"/>
    <property type="molecule type" value="Genomic_DNA"/>
</dbReference>
<evidence type="ECO:0000256" key="2">
    <source>
        <dbReference type="ARBA" id="ARBA00022676"/>
    </source>
</evidence>
<protein>
    <recommendedName>
        <fullName evidence="5">UDP-glucuronosyltransferase</fullName>
        <ecNumber evidence="5">2.4.1.17</ecNumber>
    </recommendedName>
</protein>
<dbReference type="Pfam" id="PF00201">
    <property type="entry name" value="UDPGT"/>
    <property type="match status" value="1"/>
</dbReference>
<evidence type="ECO:0000256" key="4">
    <source>
        <dbReference type="RuleBase" id="RU003718"/>
    </source>
</evidence>
<keyword evidence="3 4" id="KW-0808">Transferase</keyword>
<dbReference type="InterPro" id="IPR035595">
    <property type="entry name" value="UDP_glycos_trans_CS"/>
</dbReference>
<comment type="catalytic activity">
    <reaction evidence="5">
        <text>glucuronate acceptor + UDP-alpha-D-glucuronate = acceptor beta-D-glucuronoside + UDP + H(+)</text>
        <dbReference type="Rhea" id="RHEA:21032"/>
        <dbReference type="ChEBI" id="CHEBI:15378"/>
        <dbReference type="ChEBI" id="CHEBI:58052"/>
        <dbReference type="ChEBI" id="CHEBI:58223"/>
        <dbReference type="ChEBI" id="CHEBI:132367"/>
        <dbReference type="ChEBI" id="CHEBI:132368"/>
        <dbReference type="EC" id="2.4.1.17"/>
    </reaction>
</comment>
<evidence type="ECO:0000256" key="1">
    <source>
        <dbReference type="ARBA" id="ARBA00009995"/>
    </source>
</evidence>
<comment type="similarity">
    <text evidence="1 4">Belongs to the UDP-glycosyltransferase family.</text>
</comment>
<dbReference type="PANTHER" id="PTHR48043:SF159">
    <property type="entry name" value="EG:EG0003.4 PROTEIN-RELATED"/>
    <property type="match status" value="1"/>
</dbReference>
<dbReference type="GO" id="GO:0015020">
    <property type="term" value="F:glucuronosyltransferase activity"/>
    <property type="evidence" value="ECO:0007669"/>
    <property type="project" value="UniProtKB-EC"/>
</dbReference>
<evidence type="ECO:0000256" key="3">
    <source>
        <dbReference type="ARBA" id="ARBA00022679"/>
    </source>
</evidence>
<gene>
    <name evidence="6" type="ORF">GEV33_006009</name>
</gene>
<keyword evidence="5" id="KW-0732">Signal</keyword>
<dbReference type="SUPFAM" id="SSF53756">
    <property type="entry name" value="UDP-Glycosyltransferase/glycogen phosphorylase"/>
    <property type="match status" value="1"/>
</dbReference>
<evidence type="ECO:0000313" key="6">
    <source>
        <dbReference type="EMBL" id="KAH0816782.1"/>
    </source>
</evidence>
<reference evidence="6" key="2">
    <citation type="submission" date="2021-08" db="EMBL/GenBank/DDBJ databases">
        <authorList>
            <person name="Eriksson T."/>
        </authorList>
    </citation>
    <scope>NUCLEOTIDE SEQUENCE</scope>
    <source>
        <strain evidence="6">Stoneville</strain>
        <tissue evidence="6">Whole head</tissue>
    </source>
</reference>
<organism evidence="6 7">
    <name type="scientific">Tenebrio molitor</name>
    <name type="common">Yellow mealworm beetle</name>
    <dbReference type="NCBI Taxonomy" id="7067"/>
    <lineage>
        <taxon>Eukaryota</taxon>
        <taxon>Metazoa</taxon>
        <taxon>Ecdysozoa</taxon>
        <taxon>Arthropoda</taxon>
        <taxon>Hexapoda</taxon>
        <taxon>Insecta</taxon>
        <taxon>Pterygota</taxon>
        <taxon>Neoptera</taxon>
        <taxon>Endopterygota</taxon>
        <taxon>Coleoptera</taxon>
        <taxon>Polyphaga</taxon>
        <taxon>Cucujiformia</taxon>
        <taxon>Tenebrionidae</taxon>
        <taxon>Tenebrio</taxon>
    </lineage>
</organism>
<dbReference type="PANTHER" id="PTHR48043">
    <property type="entry name" value="EG:EG0003.4 PROTEIN-RELATED"/>
    <property type="match status" value="1"/>
</dbReference>
<dbReference type="PROSITE" id="PS00375">
    <property type="entry name" value="UDPGT"/>
    <property type="match status" value="1"/>
</dbReference>
<feature type="signal peptide" evidence="5">
    <location>
        <begin position="1"/>
        <end position="17"/>
    </location>
</feature>
<sequence>MYFSVIKLLLLTSCARCANILGVFMFPSISHQIVYQPIWRELSLRGHQVTVVTPDPLNDPSLTNLTEISVRFTYDFLKQTKIQELMSKDVNVFYNLDKLFRFMDAIAEAELNSTQFQELINDQTKHFDLILIECFHPVMYALAGRFQAPIIGVSSLGLLASGYDIIGNPTHPALYPDVILSFHSKKLSLWQKLQSLLFNLWSRYYHHNILVPRADQMARRYFGEDIAYLGDLERNVSMYFLNVNPLMYPPRPNVPAIVEMGQMHIKPVKALPKDLQKILDEAAQGVVYFSLGSNVKSVNIPEGLRNNVIAALSELPYLVLWKWESDHLPGKPDNVIIRKWLPQQDVLAHPNIKAFVTQGGLQSTEEAISRGVPLVGMPFMGDQPMNVQKIVDLGIGLGVDPVTVTKNELKSSIIEVAENNK</sequence>
<dbReference type="EC" id="2.4.1.17" evidence="5"/>
<dbReference type="AlphaFoldDB" id="A0A8J6HLT9"/>
<dbReference type="CDD" id="cd03784">
    <property type="entry name" value="GT1_Gtf-like"/>
    <property type="match status" value="1"/>
</dbReference>
<dbReference type="Proteomes" id="UP000719412">
    <property type="component" value="Unassembled WGS sequence"/>
</dbReference>
<keyword evidence="7" id="KW-1185">Reference proteome</keyword>
<evidence type="ECO:0000313" key="7">
    <source>
        <dbReference type="Proteomes" id="UP000719412"/>
    </source>
</evidence>
<dbReference type="Gene3D" id="3.40.50.2000">
    <property type="entry name" value="Glycogen Phosphorylase B"/>
    <property type="match status" value="2"/>
</dbReference>
<reference evidence="6" key="1">
    <citation type="journal article" date="2020" name="J Insects Food Feed">
        <title>The yellow mealworm (Tenebrio molitor) genome: a resource for the emerging insects as food and feed industry.</title>
        <authorList>
            <person name="Eriksson T."/>
            <person name="Andere A."/>
            <person name="Kelstrup H."/>
            <person name="Emery V."/>
            <person name="Picard C."/>
        </authorList>
    </citation>
    <scope>NUCLEOTIDE SEQUENCE</scope>
    <source>
        <strain evidence="6">Stoneville</strain>
        <tissue evidence="6">Whole head</tissue>
    </source>
</reference>
<proteinExistence type="inferred from homology"/>
<dbReference type="FunFam" id="3.40.50.2000:FF:000050">
    <property type="entry name" value="UDP-glucuronosyltransferase"/>
    <property type="match status" value="1"/>
</dbReference>
<accession>A0A8J6HLT9</accession>
<comment type="subcellular location">
    <subcellularLocation>
        <location evidence="5">Membrane</location>
        <topology evidence="5">Single-pass membrane protein</topology>
    </subcellularLocation>
</comment>
<keyword evidence="2 4" id="KW-0328">Glycosyltransferase</keyword>
<dbReference type="GO" id="GO:0016020">
    <property type="term" value="C:membrane"/>
    <property type="evidence" value="ECO:0007669"/>
    <property type="project" value="UniProtKB-SubCell"/>
</dbReference>
<dbReference type="InterPro" id="IPR050271">
    <property type="entry name" value="UDP-glycosyltransferase"/>
</dbReference>